<reference evidence="5 6" key="1">
    <citation type="submission" date="2019-06" db="EMBL/GenBank/DDBJ databases">
        <title>Sequencing the genomes of 1000 actinobacteria strains.</title>
        <authorList>
            <person name="Klenk H.-P."/>
        </authorList>
    </citation>
    <scope>NUCLEOTIDE SEQUENCE [LARGE SCALE GENOMIC DNA]</scope>
    <source>
        <strain evidence="5 6">DSM 20427</strain>
    </source>
</reference>
<dbReference type="Proteomes" id="UP000319804">
    <property type="component" value="Unassembled WGS sequence"/>
</dbReference>
<dbReference type="AlphaFoldDB" id="A0A543K5A1"/>
<dbReference type="InterPro" id="IPR000653">
    <property type="entry name" value="DegT/StrS_aminotransferase"/>
</dbReference>
<dbReference type="PIRSF" id="PIRSF000390">
    <property type="entry name" value="PLP_StrS"/>
    <property type="match status" value="1"/>
</dbReference>
<dbReference type="EMBL" id="VFPS01000008">
    <property type="protein sequence ID" value="TQM90252.1"/>
    <property type="molecule type" value="Genomic_DNA"/>
</dbReference>
<feature type="modified residue" description="N6-(pyridoxal phosphate)lysine" evidence="3">
    <location>
        <position position="183"/>
    </location>
</feature>
<evidence type="ECO:0000313" key="6">
    <source>
        <dbReference type="Proteomes" id="UP000319804"/>
    </source>
</evidence>
<gene>
    <name evidence="5" type="ORF">FHX68_3056</name>
</gene>
<evidence type="ECO:0000256" key="1">
    <source>
        <dbReference type="ARBA" id="ARBA00001933"/>
    </source>
</evidence>
<protein>
    <submittedName>
        <fullName evidence="5">dTDP-4-amino-4,6-dideoxygalactose transaminase</fullName>
    </submittedName>
</protein>
<dbReference type="Gene3D" id="3.90.1150.10">
    <property type="entry name" value="Aspartate Aminotransferase, domain 1"/>
    <property type="match status" value="1"/>
</dbReference>
<dbReference type="Gene3D" id="3.40.640.10">
    <property type="entry name" value="Type I PLP-dependent aspartate aminotransferase-like (Major domain)"/>
    <property type="match status" value="1"/>
</dbReference>
<dbReference type="GO" id="GO:0000271">
    <property type="term" value="P:polysaccharide biosynthetic process"/>
    <property type="evidence" value="ECO:0007669"/>
    <property type="project" value="TreeGrafter"/>
</dbReference>
<feature type="active site" description="Proton acceptor" evidence="2">
    <location>
        <position position="183"/>
    </location>
</feature>
<dbReference type="InterPro" id="IPR015422">
    <property type="entry name" value="PyrdxlP-dep_Trfase_small"/>
</dbReference>
<comment type="caution">
    <text evidence="5">The sequence shown here is derived from an EMBL/GenBank/DDBJ whole genome shotgun (WGS) entry which is preliminary data.</text>
</comment>
<evidence type="ECO:0000256" key="3">
    <source>
        <dbReference type="PIRSR" id="PIRSR000390-2"/>
    </source>
</evidence>
<evidence type="ECO:0000256" key="2">
    <source>
        <dbReference type="PIRSR" id="PIRSR000390-1"/>
    </source>
</evidence>
<dbReference type="RefSeq" id="WP_141380396.1">
    <property type="nucleotide sequence ID" value="NZ_BJNA01000022.1"/>
</dbReference>
<dbReference type="PANTHER" id="PTHR30244:SF34">
    <property type="entry name" value="DTDP-4-AMINO-4,6-DIDEOXYGALACTOSE TRANSAMINASE"/>
    <property type="match status" value="1"/>
</dbReference>
<organism evidence="5 6">
    <name type="scientific">Microbacterium lacticum</name>
    <dbReference type="NCBI Taxonomy" id="33885"/>
    <lineage>
        <taxon>Bacteria</taxon>
        <taxon>Bacillati</taxon>
        <taxon>Actinomycetota</taxon>
        <taxon>Actinomycetes</taxon>
        <taxon>Micrococcales</taxon>
        <taxon>Microbacteriaceae</taxon>
        <taxon>Microbacterium</taxon>
    </lineage>
</organism>
<comment type="cofactor">
    <cofactor evidence="1">
        <name>pyridoxal 5'-phosphate</name>
        <dbReference type="ChEBI" id="CHEBI:597326"/>
    </cofactor>
</comment>
<name>A0A543K5A1_9MICO</name>
<evidence type="ECO:0000313" key="5">
    <source>
        <dbReference type="EMBL" id="TQM90252.1"/>
    </source>
</evidence>
<dbReference type="GO" id="GO:0008483">
    <property type="term" value="F:transaminase activity"/>
    <property type="evidence" value="ECO:0007669"/>
    <property type="project" value="TreeGrafter"/>
</dbReference>
<sequence>MSSVALYDPSHGEEECALVAEVVRSSRLSVGQLTARFEGRCADLLGAPAAVAVSSGTAALHLALMAAGVSAGDEVIMPSLTFVSGAAMVRLLGARPVFADVTGHDDLTIDPEHVLSLIGEKTRAVVVMHYGGFSADLVRLAEVCASRGVILIEDAAHAFAVSTPAGTCGMVGDYGTFSFFATKNVSIGEGGLVVARDPERNAFIRRHRSHALTTTPVERAASGALDYDVDSVGLNYRPSDISSAIALAQLDRLPDAQRAREAARTDYRHRLAALEGVVLPFASVPDDESAHHLAAILLPEGTNRNAVVRSMRTRGVQVGMHYPPTHLFSAYRDADAPPLPITEAVVPRLLSLPMHARLRTEDVAHVVEALGSALAEEAHG</sequence>
<dbReference type="PANTHER" id="PTHR30244">
    <property type="entry name" value="TRANSAMINASE"/>
    <property type="match status" value="1"/>
</dbReference>
<dbReference type="SUPFAM" id="SSF53383">
    <property type="entry name" value="PLP-dependent transferases"/>
    <property type="match status" value="1"/>
</dbReference>
<evidence type="ECO:0000256" key="4">
    <source>
        <dbReference type="RuleBase" id="RU004508"/>
    </source>
</evidence>
<dbReference type="CDD" id="cd00616">
    <property type="entry name" value="AHBA_syn"/>
    <property type="match status" value="1"/>
</dbReference>
<dbReference type="Pfam" id="PF01041">
    <property type="entry name" value="DegT_DnrJ_EryC1"/>
    <property type="match status" value="1"/>
</dbReference>
<keyword evidence="3 4" id="KW-0663">Pyridoxal phosphate</keyword>
<dbReference type="OrthoDB" id="9804264at2"/>
<dbReference type="GO" id="GO:0030170">
    <property type="term" value="F:pyridoxal phosphate binding"/>
    <property type="evidence" value="ECO:0007669"/>
    <property type="project" value="TreeGrafter"/>
</dbReference>
<comment type="similarity">
    <text evidence="4">Belongs to the DegT/DnrJ/EryC1 family.</text>
</comment>
<dbReference type="InterPro" id="IPR015421">
    <property type="entry name" value="PyrdxlP-dep_Trfase_major"/>
</dbReference>
<proteinExistence type="inferred from homology"/>
<keyword evidence="6" id="KW-1185">Reference proteome</keyword>
<dbReference type="InterPro" id="IPR015424">
    <property type="entry name" value="PyrdxlP-dep_Trfase"/>
</dbReference>
<accession>A0A543K5A1</accession>